<proteinExistence type="predicted"/>
<reference evidence="1 2" key="1">
    <citation type="journal article" date="2012" name="Genome Biol.">
        <title>Genome and low-iron response of an oceanic diatom adapted to chronic iron limitation.</title>
        <authorList>
            <person name="Lommer M."/>
            <person name="Specht M."/>
            <person name="Roy A.S."/>
            <person name="Kraemer L."/>
            <person name="Andreson R."/>
            <person name="Gutowska M.A."/>
            <person name="Wolf J."/>
            <person name="Bergner S.V."/>
            <person name="Schilhabel M.B."/>
            <person name="Klostermeier U.C."/>
            <person name="Beiko R.G."/>
            <person name="Rosenstiel P."/>
            <person name="Hippler M."/>
            <person name="Laroche J."/>
        </authorList>
    </citation>
    <scope>NUCLEOTIDE SEQUENCE [LARGE SCALE GENOMIC DNA]</scope>
    <source>
        <strain evidence="1 2">CCMP1005</strain>
    </source>
</reference>
<evidence type="ECO:0000313" key="1">
    <source>
        <dbReference type="EMBL" id="EJK67909.1"/>
    </source>
</evidence>
<feature type="non-terminal residue" evidence="1">
    <location>
        <position position="1"/>
    </location>
</feature>
<name>K0SSC8_THAOC</name>
<protein>
    <submittedName>
        <fullName evidence="1">Uncharacterized protein</fullName>
    </submittedName>
</protein>
<dbReference type="Proteomes" id="UP000266841">
    <property type="component" value="Unassembled WGS sequence"/>
</dbReference>
<evidence type="ECO:0000313" key="2">
    <source>
        <dbReference type="Proteomes" id="UP000266841"/>
    </source>
</evidence>
<comment type="caution">
    <text evidence="1">The sequence shown here is derived from an EMBL/GenBank/DDBJ whole genome shotgun (WGS) entry which is preliminary data.</text>
</comment>
<sequence>FRKMCCREQIKEFDSVIQDRRGFANTLTGDVAKLEIALEERLWLKNDFQVIIDPNGRQGGPKWAKTQHQKKVRRVLNSLRSLSSAVSETENADESVLVKLCSPGGTTGKLDK</sequence>
<gene>
    <name evidence="1" type="ORF">THAOC_10985</name>
</gene>
<organism evidence="1 2">
    <name type="scientific">Thalassiosira oceanica</name>
    <name type="common">Marine diatom</name>
    <dbReference type="NCBI Taxonomy" id="159749"/>
    <lineage>
        <taxon>Eukaryota</taxon>
        <taxon>Sar</taxon>
        <taxon>Stramenopiles</taxon>
        <taxon>Ochrophyta</taxon>
        <taxon>Bacillariophyta</taxon>
        <taxon>Coscinodiscophyceae</taxon>
        <taxon>Thalassiosirophycidae</taxon>
        <taxon>Thalassiosirales</taxon>
        <taxon>Thalassiosiraceae</taxon>
        <taxon>Thalassiosira</taxon>
    </lineage>
</organism>
<dbReference type="EMBL" id="AGNL01012408">
    <property type="protein sequence ID" value="EJK67909.1"/>
    <property type="molecule type" value="Genomic_DNA"/>
</dbReference>
<keyword evidence="2" id="KW-1185">Reference proteome</keyword>
<accession>K0SSC8</accession>
<dbReference type="AlphaFoldDB" id="K0SSC8"/>